<sequence length="212" mass="23822">MTKHDTWVKLIPDSPYQPILHLFPHGIPMRDPFPMERAKEDDEIVSLWIIDLDRLLSSQAVALTQITAQHHSVNPEEVAAEAISKGGFAMKSGWVASMECGPEGMQRTKELADFLESAPQPLSESAFQAFYNNQRSRWIDGDEVPTPFPDDFSEVDPRLQTPELKAAMTKNKINKMLAGYSVFDVLMGKAMTDILNTIDPDNEYKLVGLDDE</sequence>
<keyword evidence="2" id="KW-1185">Reference proteome</keyword>
<organism evidence="1 2">
    <name type="scientific">Iningainema tapete BLCC-T55</name>
    <dbReference type="NCBI Taxonomy" id="2748662"/>
    <lineage>
        <taxon>Bacteria</taxon>
        <taxon>Bacillati</taxon>
        <taxon>Cyanobacteriota</taxon>
        <taxon>Cyanophyceae</taxon>
        <taxon>Nostocales</taxon>
        <taxon>Scytonemataceae</taxon>
        <taxon>Iningainema tapete</taxon>
    </lineage>
</organism>
<proteinExistence type="predicted"/>
<dbReference type="AlphaFoldDB" id="A0A8J7C7I0"/>
<dbReference type="RefSeq" id="WP_190828676.1">
    <property type="nucleotide sequence ID" value="NZ_CAWPPI010000050.1"/>
</dbReference>
<protein>
    <submittedName>
        <fullName evidence="1">Uncharacterized protein</fullName>
    </submittedName>
</protein>
<name>A0A8J7C7I0_9CYAN</name>
<evidence type="ECO:0000313" key="1">
    <source>
        <dbReference type="EMBL" id="MBD2773191.1"/>
    </source>
</evidence>
<evidence type="ECO:0000313" key="2">
    <source>
        <dbReference type="Proteomes" id="UP000629098"/>
    </source>
</evidence>
<dbReference type="Proteomes" id="UP000629098">
    <property type="component" value="Unassembled WGS sequence"/>
</dbReference>
<dbReference type="EMBL" id="JACXAE010000050">
    <property type="protein sequence ID" value="MBD2773191.1"/>
    <property type="molecule type" value="Genomic_DNA"/>
</dbReference>
<reference evidence="1" key="1">
    <citation type="submission" date="2020-09" db="EMBL/GenBank/DDBJ databases">
        <title>Iningainema tapete sp. nov. (Scytonemataceae, Cyanobacteria) from greenhouses in central Florida (USA) produces two types of nodularin with biosynthetic potential for microcystin-LR and anabaenopeptins.</title>
        <authorList>
            <person name="Berthold D.E."/>
            <person name="Lefler F.W."/>
            <person name="Huang I.-S."/>
            <person name="Abdulla H."/>
            <person name="Zimba P.V."/>
            <person name="Laughinghouse H.D. IV."/>
        </authorList>
    </citation>
    <scope>NUCLEOTIDE SEQUENCE</scope>
    <source>
        <strain evidence="1">BLCCT55</strain>
    </source>
</reference>
<accession>A0A8J7C7I0</accession>
<comment type="caution">
    <text evidence="1">The sequence shown here is derived from an EMBL/GenBank/DDBJ whole genome shotgun (WGS) entry which is preliminary data.</text>
</comment>
<gene>
    <name evidence="1" type="ORF">ICL16_14220</name>
</gene>